<evidence type="ECO:0000256" key="11">
    <source>
        <dbReference type="PROSITE-ProRule" id="PRU10141"/>
    </source>
</evidence>
<dbReference type="InterPro" id="IPR008271">
    <property type="entry name" value="Ser/Thr_kinase_AS"/>
</dbReference>
<gene>
    <name evidence="15" type="ORF">K489DRAFT_381408</name>
</gene>
<keyword evidence="2" id="KW-0723">Serine/threonine-protein kinase</keyword>
<keyword evidence="6 11" id="KW-0067">ATP-binding</keyword>
<accession>A0A6J3M1P0</accession>
<feature type="compositionally biased region" description="Acidic residues" evidence="12">
    <location>
        <begin position="13"/>
        <end position="27"/>
    </location>
</feature>
<evidence type="ECO:0000256" key="8">
    <source>
        <dbReference type="ARBA" id="ARBA00037982"/>
    </source>
</evidence>
<dbReference type="GO" id="GO:0004694">
    <property type="term" value="F:eukaryotic translation initiation factor 2alpha kinase activity"/>
    <property type="evidence" value="ECO:0007669"/>
    <property type="project" value="TreeGrafter"/>
</dbReference>
<feature type="domain" description="Protein kinase" evidence="13">
    <location>
        <begin position="199"/>
        <end position="693"/>
    </location>
</feature>
<dbReference type="PANTHER" id="PTHR11042">
    <property type="entry name" value="EUKARYOTIC TRANSLATION INITIATION FACTOR 2-ALPHA KINASE EIF2-ALPHA KINASE -RELATED"/>
    <property type="match status" value="1"/>
</dbReference>
<feature type="binding site" evidence="11">
    <location>
        <position position="229"/>
    </location>
    <ligand>
        <name>ATP</name>
        <dbReference type="ChEBI" id="CHEBI:30616"/>
    </ligand>
</feature>
<dbReference type="InterPro" id="IPR000719">
    <property type="entry name" value="Prot_kinase_dom"/>
</dbReference>
<feature type="region of interest" description="Disordered" evidence="12">
    <location>
        <begin position="1"/>
        <end position="60"/>
    </location>
</feature>
<reference evidence="15" key="1">
    <citation type="submission" date="2020-01" db="EMBL/GenBank/DDBJ databases">
        <authorList>
            <consortium name="DOE Joint Genome Institute"/>
            <person name="Haridas S."/>
            <person name="Albert R."/>
            <person name="Binder M."/>
            <person name="Bloem J."/>
            <person name="Labutti K."/>
            <person name="Salamov A."/>
            <person name="Andreopoulos B."/>
            <person name="Baker S.E."/>
            <person name="Barry K."/>
            <person name="Bills G."/>
            <person name="Bluhm B.H."/>
            <person name="Cannon C."/>
            <person name="Castanera R."/>
            <person name="Culley D.E."/>
            <person name="Daum C."/>
            <person name="Ezra D."/>
            <person name="Gonzalez J.B."/>
            <person name="Henrissat B."/>
            <person name="Kuo A."/>
            <person name="Liang C."/>
            <person name="Lipzen A."/>
            <person name="Lutzoni F."/>
            <person name="Magnuson J."/>
            <person name="Mondo S."/>
            <person name="Nolan M."/>
            <person name="Ohm R."/>
            <person name="Pangilinan J."/>
            <person name="Park H.-J."/>
            <person name="Ramirez L."/>
            <person name="Alfaro M."/>
            <person name="Sun H."/>
            <person name="Tritt A."/>
            <person name="Yoshinaga Y."/>
            <person name="Zwiers L.-H."/>
            <person name="Turgeon B.G."/>
            <person name="Goodwin S.B."/>
            <person name="Spatafora J.W."/>
            <person name="Crous P.W."/>
            <person name="Grigoriev I.V."/>
        </authorList>
    </citation>
    <scope>NUCLEOTIDE SEQUENCE</scope>
    <source>
        <strain evidence="15">CBS 342.82</strain>
    </source>
</reference>
<evidence type="ECO:0000256" key="9">
    <source>
        <dbReference type="ARBA" id="ARBA00048659"/>
    </source>
</evidence>
<keyword evidence="14" id="KW-1185">Reference proteome</keyword>
<evidence type="ECO:0000256" key="3">
    <source>
        <dbReference type="ARBA" id="ARBA00022679"/>
    </source>
</evidence>
<dbReference type="GO" id="GO:0005524">
    <property type="term" value="F:ATP binding"/>
    <property type="evidence" value="ECO:0007669"/>
    <property type="project" value="UniProtKB-UniRule"/>
</dbReference>
<evidence type="ECO:0000256" key="4">
    <source>
        <dbReference type="ARBA" id="ARBA00022741"/>
    </source>
</evidence>
<organism evidence="15">
    <name type="scientific">Dissoconium aciculare CBS 342.82</name>
    <dbReference type="NCBI Taxonomy" id="1314786"/>
    <lineage>
        <taxon>Eukaryota</taxon>
        <taxon>Fungi</taxon>
        <taxon>Dikarya</taxon>
        <taxon>Ascomycota</taxon>
        <taxon>Pezizomycotina</taxon>
        <taxon>Dothideomycetes</taxon>
        <taxon>Dothideomycetidae</taxon>
        <taxon>Mycosphaerellales</taxon>
        <taxon>Dissoconiaceae</taxon>
        <taxon>Dissoconium</taxon>
    </lineage>
</organism>
<keyword evidence="3" id="KW-0808">Transferase</keyword>
<dbReference type="SUPFAM" id="SSF56112">
    <property type="entry name" value="Protein kinase-like (PK-like)"/>
    <property type="match status" value="1"/>
</dbReference>
<evidence type="ECO:0000256" key="2">
    <source>
        <dbReference type="ARBA" id="ARBA00022527"/>
    </source>
</evidence>
<evidence type="ECO:0000256" key="10">
    <source>
        <dbReference type="ARBA" id="ARBA00048977"/>
    </source>
</evidence>
<dbReference type="InterPro" id="IPR017441">
    <property type="entry name" value="Protein_kinase_ATP_BS"/>
</dbReference>
<evidence type="ECO:0000313" key="14">
    <source>
        <dbReference type="Proteomes" id="UP000504637"/>
    </source>
</evidence>
<dbReference type="GO" id="GO:0005634">
    <property type="term" value="C:nucleus"/>
    <property type="evidence" value="ECO:0007669"/>
    <property type="project" value="TreeGrafter"/>
</dbReference>
<protein>
    <recommendedName>
        <fullName evidence="1">non-specific serine/threonine protein kinase</fullName>
        <ecNumber evidence="1">2.7.11.1</ecNumber>
    </recommendedName>
</protein>
<comment type="similarity">
    <text evidence="8">Belongs to the protein kinase superfamily. Ser/Thr protein kinase family. GCN2 subfamily.</text>
</comment>
<name>A0A6J3M1P0_9PEZI</name>
<dbReference type="PROSITE" id="PS00107">
    <property type="entry name" value="PROTEIN_KINASE_ATP"/>
    <property type="match status" value="1"/>
</dbReference>
<evidence type="ECO:0000259" key="13">
    <source>
        <dbReference type="PROSITE" id="PS50011"/>
    </source>
</evidence>
<dbReference type="InterPro" id="IPR011009">
    <property type="entry name" value="Kinase-like_dom_sf"/>
</dbReference>
<dbReference type="GO" id="GO:0017148">
    <property type="term" value="P:negative regulation of translation"/>
    <property type="evidence" value="ECO:0007669"/>
    <property type="project" value="UniProtKB-KW"/>
</dbReference>
<dbReference type="PROSITE" id="PS50011">
    <property type="entry name" value="PROTEIN_KINASE_DOM"/>
    <property type="match status" value="1"/>
</dbReference>
<keyword evidence="4 11" id="KW-0547">Nucleotide-binding</keyword>
<keyword evidence="7" id="KW-0652">Protein synthesis inhibitor</keyword>
<dbReference type="GO" id="GO:0005737">
    <property type="term" value="C:cytoplasm"/>
    <property type="evidence" value="ECO:0007669"/>
    <property type="project" value="TreeGrafter"/>
</dbReference>
<proteinExistence type="inferred from homology"/>
<dbReference type="Gene3D" id="3.30.200.20">
    <property type="entry name" value="Phosphorylase Kinase, domain 1"/>
    <property type="match status" value="1"/>
</dbReference>
<dbReference type="InterPro" id="IPR050339">
    <property type="entry name" value="CC_SR_Kinase"/>
</dbReference>
<evidence type="ECO:0000256" key="12">
    <source>
        <dbReference type="SAM" id="MobiDB-lite"/>
    </source>
</evidence>
<evidence type="ECO:0000256" key="7">
    <source>
        <dbReference type="ARBA" id="ARBA00023193"/>
    </source>
</evidence>
<dbReference type="EC" id="2.7.11.1" evidence="1"/>
<keyword evidence="5" id="KW-0418">Kinase</keyword>
<dbReference type="PROSITE" id="PS00108">
    <property type="entry name" value="PROTEIN_KINASE_ST"/>
    <property type="match status" value="1"/>
</dbReference>
<feature type="compositionally biased region" description="Low complexity" evidence="12">
    <location>
        <begin position="1"/>
        <end position="12"/>
    </location>
</feature>
<evidence type="ECO:0000256" key="1">
    <source>
        <dbReference type="ARBA" id="ARBA00012513"/>
    </source>
</evidence>
<dbReference type="OrthoDB" id="1405469at2759"/>
<evidence type="ECO:0000256" key="6">
    <source>
        <dbReference type="ARBA" id="ARBA00022840"/>
    </source>
</evidence>
<reference evidence="15" key="2">
    <citation type="submission" date="2020-04" db="EMBL/GenBank/DDBJ databases">
        <authorList>
            <consortium name="NCBI Genome Project"/>
        </authorList>
    </citation>
    <scope>NUCLEOTIDE SEQUENCE</scope>
    <source>
        <strain evidence="15">CBS 342.82</strain>
    </source>
</reference>
<dbReference type="Proteomes" id="UP000504637">
    <property type="component" value="Unplaced"/>
</dbReference>
<dbReference type="AlphaFoldDB" id="A0A6J3M1P0"/>
<dbReference type="PANTHER" id="PTHR11042:SF160">
    <property type="entry name" value="EUKARYOTIC TRANSLATION INITIATION FACTOR 2-ALPHA KINASE 1"/>
    <property type="match status" value="1"/>
</dbReference>
<comment type="catalytic activity">
    <reaction evidence="9">
        <text>L-threonyl-[protein] + ATP = O-phospho-L-threonyl-[protein] + ADP + H(+)</text>
        <dbReference type="Rhea" id="RHEA:46608"/>
        <dbReference type="Rhea" id="RHEA-COMP:11060"/>
        <dbReference type="Rhea" id="RHEA-COMP:11605"/>
        <dbReference type="ChEBI" id="CHEBI:15378"/>
        <dbReference type="ChEBI" id="CHEBI:30013"/>
        <dbReference type="ChEBI" id="CHEBI:30616"/>
        <dbReference type="ChEBI" id="CHEBI:61977"/>
        <dbReference type="ChEBI" id="CHEBI:456216"/>
        <dbReference type="EC" id="2.7.11.1"/>
    </reaction>
    <physiologicalReaction direction="left-to-right" evidence="9">
        <dbReference type="Rhea" id="RHEA:46609"/>
    </physiologicalReaction>
</comment>
<sequence length="693" mass="75083">MSSRFFRSGGDDSSSDDDSSAEEDVRVEEEPRQIKFTTSKDSPANRGGAGPSLALSQPSLNSSHRDVLLHALLEERCVSEVLREHEWSRRGSADIRKEAQARYQRLCSRLAPLNLVSSGLEQESHAETRQAYRDGLNMLSGRSHPSIRQQSIVKAVTKLLTESVSPTVLEQLPEEAGPVSLWNQPRASTMSSSQYLRDFEEVGLLGKGGYGTVYHVRHRLDSHAYAVKKVRIDSSAMAQVNSAQKQHELEEVLVELRTLAKLEHPNVVRYYSSWVEWTTPSTKNRGNAAFRETTDVSEDITDSTGLHRVITADTDSDHDSGNFITFAEPSGPISEISKASSRSHRRYKSVDVSNRDTGANDGLAIAFEPTDGYSFAPSAVSESGFTASGFGKLQTSSEPCLALHIQMALYPMTLAEFLTPGLSPSVSKSPSSAAPTLTHCFHLEPSIRIMLALLDGVDYIHSRGIIHRDLKPANIFLRVEDDCKSTPASTPPKQGSIDLGLCEPCRAHTAPSSPPVDSSTSAGPKICICIGDFGLVSKITTPATSSTSALSSVMSPPMSPTSTANTRQVASPTLPPPNRVGTELYRPIDTPAISGSAPPIGPATDLFALGIIAFELLYPFSTQMERRTTLMNLRKGEFPDGFPELAREVIGEMLGFSCTTDAAGTCLDDEDKTGEGITVEGLRKRLAGMLVEE</sequence>
<evidence type="ECO:0000256" key="5">
    <source>
        <dbReference type="ARBA" id="ARBA00022777"/>
    </source>
</evidence>
<evidence type="ECO:0000313" key="15">
    <source>
        <dbReference type="RefSeq" id="XP_033458455.1"/>
    </source>
</evidence>
<feature type="region of interest" description="Disordered" evidence="12">
    <location>
        <begin position="546"/>
        <end position="579"/>
    </location>
</feature>
<dbReference type="RefSeq" id="XP_033458455.1">
    <property type="nucleotide sequence ID" value="XM_033605113.1"/>
</dbReference>
<feature type="compositionally biased region" description="Low complexity" evidence="12">
    <location>
        <begin position="546"/>
        <end position="563"/>
    </location>
</feature>
<dbReference type="SMART" id="SM00220">
    <property type="entry name" value="S_TKc"/>
    <property type="match status" value="1"/>
</dbReference>
<comment type="catalytic activity">
    <reaction evidence="10">
        <text>L-seryl-[protein] + ATP = O-phospho-L-seryl-[protein] + ADP + H(+)</text>
        <dbReference type="Rhea" id="RHEA:17989"/>
        <dbReference type="Rhea" id="RHEA-COMP:9863"/>
        <dbReference type="Rhea" id="RHEA-COMP:11604"/>
        <dbReference type="ChEBI" id="CHEBI:15378"/>
        <dbReference type="ChEBI" id="CHEBI:29999"/>
        <dbReference type="ChEBI" id="CHEBI:30616"/>
        <dbReference type="ChEBI" id="CHEBI:83421"/>
        <dbReference type="ChEBI" id="CHEBI:456216"/>
        <dbReference type="EC" id="2.7.11.1"/>
    </reaction>
    <physiologicalReaction direction="left-to-right" evidence="10">
        <dbReference type="Rhea" id="RHEA:17990"/>
    </physiologicalReaction>
</comment>
<dbReference type="Gene3D" id="1.10.510.10">
    <property type="entry name" value="Transferase(Phosphotransferase) domain 1"/>
    <property type="match status" value="1"/>
</dbReference>
<reference evidence="15" key="3">
    <citation type="submission" date="2025-08" db="UniProtKB">
        <authorList>
            <consortium name="RefSeq"/>
        </authorList>
    </citation>
    <scope>IDENTIFICATION</scope>
    <source>
        <strain evidence="15">CBS 342.82</strain>
    </source>
</reference>
<dbReference type="GeneID" id="54362913"/>
<dbReference type="Pfam" id="PF00069">
    <property type="entry name" value="Pkinase"/>
    <property type="match status" value="2"/>
</dbReference>